<keyword evidence="7" id="KW-0539">Nucleus</keyword>
<dbReference type="Gene3D" id="4.10.240.10">
    <property type="entry name" value="Zn(2)-C6 fungal-type DNA-binding domain"/>
    <property type="match status" value="1"/>
</dbReference>
<evidence type="ECO:0000313" key="10">
    <source>
        <dbReference type="Proteomes" id="UP000235371"/>
    </source>
</evidence>
<evidence type="ECO:0000256" key="5">
    <source>
        <dbReference type="ARBA" id="ARBA00023125"/>
    </source>
</evidence>
<feature type="domain" description="Zn(2)-C6 fungal-type" evidence="8">
    <location>
        <begin position="15"/>
        <end position="47"/>
    </location>
</feature>
<dbReference type="Pfam" id="PF04082">
    <property type="entry name" value="Fungal_trans"/>
    <property type="match status" value="1"/>
</dbReference>
<evidence type="ECO:0000256" key="6">
    <source>
        <dbReference type="ARBA" id="ARBA00023163"/>
    </source>
</evidence>
<evidence type="ECO:0000256" key="4">
    <source>
        <dbReference type="ARBA" id="ARBA00023015"/>
    </source>
</evidence>
<reference evidence="9 10" key="1">
    <citation type="submission" date="2016-04" db="EMBL/GenBank/DDBJ databases">
        <title>A degradative enzymes factory behind the ericoid mycorrhizal symbiosis.</title>
        <authorList>
            <consortium name="DOE Joint Genome Institute"/>
            <person name="Martino E."/>
            <person name="Morin E."/>
            <person name="Grelet G."/>
            <person name="Kuo A."/>
            <person name="Kohler A."/>
            <person name="Daghino S."/>
            <person name="Barry K."/>
            <person name="Choi C."/>
            <person name="Cichocki N."/>
            <person name="Clum A."/>
            <person name="Copeland A."/>
            <person name="Hainaut M."/>
            <person name="Haridas S."/>
            <person name="Labutti K."/>
            <person name="Lindquist E."/>
            <person name="Lipzen A."/>
            <person name="Khouja H.-R."/>
            <person name="Murat C."/>
            <person name="Ohm R."/>
            <person name="Olson A."/>
            <person name="Spatafora J."/>
            <person name="Veneault-Fourrey C."/>
            <person name="Henrissat B."/>
            <person name="Grigoriev I."/>
            <person name="Martin F."/>
            <person name="Perotto S."/>
        </authorList>
    </citation>
    <scope>NUCLEOTIDE SEQUENCE [LARGE SCALE GENOMIC DNA]</scope>
    <source>
        <strain evidence="9 10">E</strain>
    </source>
</reference>
<dbReference type="GO" id="GO:0006351">
    <property type="term" value="P:DNA-templated transcription"/>
    <property type="evidence" value="ECO:0007669"/>
    <property type="project" value="InterPro"/>
</dbReference>
<dbReference type="EMBL" id="KZ613855">
    <property type="protein sequence ID" value="PMD55470.1"/>
    <property type="molecule type" value="Genomic_DNA"/>
</dbReference>
<dbReference type="InterPro" id="IPR036864">
    <property type="entry name" value="Zn2-C6_fun-type_DNA-bd_sf"/>
</dbReference>
<dbReference type="GeneID" id="36596856"/>
<evidence type="ECO:0000256" key="2">
    <source>
        <dbReference type="ARBA" id="ARBA00022723"/>
    </source>
</evidence>
<dbReference type="GO" id="GO:0005634">
    <property type="term" value="C:nucleus"/>
    <property type="evidence" value="ECO:0007669"/>
    <property type="project" value="UniProtKB-SubCell"/>
</dbReference>
<keyword evidence="4" id="KW-0805">Transcription regulation</keyword>
<dbReference type="STRING" id="1095630.A0A2J6SXH4"/>
<name>A0A2J6SXH4_9HELO</name>
<keyword evidence="2" id="KW-0479">Metal-binding</keyword>
<gene>
    <name evidence="9" type="ORF">K444DRAFT_89224</name>
</gene>
<dbReference type="CDD" id="cd12148">
    <property type="entry name" value="fungal_TF_MHR"/>
    <property type="match status" value="1"/>
</dbReference>
<keyword evidence="10" id="KW-1185">Reference proteome</keyword>
<dbReference type="GO" id="GO:0000981">
    <property type="term" value="F:DNA-binding transcription factor activity, RNA polymerase II-specific"/>
    <property type="evidence" value="ECO:0007669"/>
    <property type="project" value="InterPro"/>
</dbReference>
<dbReference type="PANTHER" id="PTHR31313">
    <property type="entry name" value="TY1 ENHANCER ACTIVATOR"/>
    <property type="match status" value="1"/>
</dbReference>
<dbReference type="GO" id="GO:0003677">
    <property type="term" value="F:DNA binding"/>
    <property type="evidence" value="ECO:0007669"/>
    <property type="project" value="UniProtKB-KW"/>
</dbReference>
<dbReference type="Proteomes" id="UP000235371">
    <property type="component" value="Unassembled WGS sequence"/>
</dbReference>
<dbReference type="AlphaFoldDB" id="A0A2J6SXH4"/>
<dbReference type="RefSeq" id="XP_024732374.1">
    <property type="nucleotide sequence ID" value="XM_024888780.1"/>
</dbReference>
<sequence length="480" mass="53413">METRGKEKRTCVSMACMPCRNRRSKCDAVMPTCGSCRVHNTEAACHYNPDKDLRTKGALRKLLVDYGKEKRTSDFILRSISQGSEADAAAVVQLLRNNNKPENYSDIQDQVVRMLHSGGNIEVVSGPIPSGESEPMSVLTLDASQTTSSQSRHYGATSNLAFQGDELGLSTNEPAGEVPNWTTVTSDTELIDHLLKVYFTWSHPFHVLFSEECFHHGMGEKQRKYKYCTPLLMNAILAVGCCYSDRPEARKNPNDADTIGDHFFEEAQRLFAEVPDEASLPIVQALGLMSLRETMHNRVSSGRKYISLMSSMVAELGLERPPTPDRRISDAEVEVRKITFWGSFALETASAMWLGRTPSPLKPTGLGHPKLSPDLENVLWKPFGTPNYDGGETELAQPSRKYGVLLQLCFLSGIVNDFLNDFYSSRSGLTFEQSCLHHEKLQKWRVDLPTALQIKDDGITLPQIITLQCVKSAPFGLSVC</sequence>
<dbReference type="GO" id="GO:0008270">
    <property type="term" value="F:zinc ion binding"/>
    <property type="evidence" value="ECO:0007669"/>
    <property type="project" value="InterPro"/>
</dbReference>
<dbReference type="PROSITE" id="PS00463">
    <property type="entry name" value="ZN2_CY6_FUNGAL_1"/>
    <property type="match status" value="1"/>
</dbReference>
<protein>
    <recommendedName>
        <fullName evidence="8">Zn(2)-C6 fungal-type domain-containing protein</fullName>
    </recommendedName>
</protein>
<dbReference type="InterPro" id="IPR001138">
    <property type="entry name" value="Zn2Cys6_DnaBD"/>
</dbReference>
<dbReference type="InterPro" id="IPR007219">
    <property type="entry name" value="XnlR_reg_dom"/>
</dbReference>
<dbReference type="PANTHER" id="PTHR31313:SF81">
    <property type="entry name" value="TY1 ENHANCER ACTIVATOR"/>
    <property type="match status" value="1"/>
</dbReference>
<dbReference type="SMART" id="SM00066">
    <property type="entry name" value="GAL4"/>
    <property type="match status" value="1"/>
</dbReference>
<dbReference type="InterPro" id="IPR051615">
    <property type="entry name" value="Transcr_Regulatory_Elem"/>
</dbReference>
<comment type="subcellular location">
    <subcellularLocation>
        <location evidence="1">Nucleus</location>
    </subcellularLocation>
</comment>
<proteinExistence type="predicted"/>
<evidence type="ECO:0000256" key="7">
    <source>
        <dbReference type="ARBA" id="ARBA00023242"/>
    </source>
</evidence>
<evidence type="ECO:0000259" key="8">
    <source>
        <dbReference type="PROSITE" id="PS50048"/>
    </source>
</evidence>
<keyword evidence="6" id="KW-0804">Transcription</keyword>
<accession>A0A2J6SXH4</accession>
<keyword evidence="5" id="KW-0238">DNA-binding</keyword>
<dbReference type="Pfam" id="PF00172">
    <property type="entry name" value="Zn_clus"/>
    <property type="match status" value="1"/>
</dbReference>
<evidence type="ECO:0000256" key="1">
    <source>
        <dbReference type="ARBA" id="ARBA00004123"/>
    </source>
</evidence>
<keyword evidence="3" id="KW-0862">Zinc</keyword>
<dbReference type="PROSITE" id="PS50048">
    <property type="entry name" value="ZN2_CY6_FUNGAL_2"/>
    <property type="match status" value="1"/>
</dbReference>
<evidence type="ECO:0000313" key="9">
    <source>
        <dbReference type="EMBL" id="PMD55470.1"/>
    </source>
</evidence>
<organism evidence="9 10">
    <name type="scientific">Hyaloscypha bicolor E</name>
    <dbReference type="NCBI Taxonomy" id="1095630"/>
    <lineage>
        <taxon>Eukaryota</taxon>
        <taxon>Fungi</taxon>
        <taxon>Dikarya</taxon>
        <taxon>Ascomycota</taxon>
        <taxon>Pezizomycotina</taxon>
        <taxon>Leotiomycetes</taxon>
        <taxon>Helotiales</taxon>
        <taxon>Hyaloscyphaceae</taxon>
        <taxon>Hyaloscypha</taxon>
        <taxon>Hyaloscypha bicolor</taxon>
    </lineage>
</organism>
<dbReference type="InParanoid" id="A0A2J6SXH4"/>
<dbReference type="SUPFAM" id="SSF57701">
    <property type="entry name" value="Zn2/Cys6 DNA-binding domain"/>
    <property type="match status" value="1"/>
</dbReference>
<dbReference type="CDD" id="cd00067">
    <property type="entry name" value="GAL4"/>
    <property type="match status" value="1"/>
</dbReference>
<evidence type="ECO:0000256" key="3">
    <source>
        <dbReference type="ARBA" id="ARBA00022833"/>
    </source>
</evidence>
<dbReference type="OrthoDB" id="2593732at2759"/>